<dbReference type="AlphaFoldDB" id="A0A1Y2JRC0"/>
<evidence type="ECO:0000313" key="2">
    <source>
        <dbReference type="EMBL" id="OSJ33885.1"/>
    </source>
</evidence>
<name>A0A1Y2JRC0_BRAJP</name>
<accession>A0A1Y2JRC0</accession>
<comment type="caution">
    <text evidence="2">The sequence shown here is derived from an EMBL/GenBank/DDBJ whole genome shotgun (WGS) entry which is preliminary data.</text>
</comment>
<feature type="compositionally biased region" description="Polar residues" evidence="1">
    <location>
        <begin position="47"/>
        <end position="59"/>
    </location>
</feature>
<dbReference type="EMBL" id="NAFL01000237">
    <property type="protein sequence ID" value="OSJ33885.1"/>
    <property type="molecule type" value="Genomic_DNA"/>
</dbReference>
<protein>
    <submittedName>
        <fullName evidence="2">CsbD family protein</fullName>
    </submittedName>
</protein>
<dbReference type="RefSeq" id="WP_085400086.1">
    <property type="nucleotide sequence ID" value="NZ_NAFL01000237.1"/>
</dbReference>
<sequence>MGKTKDLTQRIAGKAKQAVGEIVGDQDLHDEGREQAERGHDHLDKPSQINPLKTLKQLT</sequence>
<dbReference type="Proteomes" id="UP000193335">
    <property type="component" value="Unassembled WGS sequence"/>
</dbReference>
<feature type="region of interest" description="Disordered" evidence="1">
    <location>
        <begin position="25"/>
        <end position="59"/>
    </location>
</feature>
<reference evidence="2 3" key="1">
    <citation type="submission" date="2017-03" db="EMBL/GenBank/DDBJ databases">
        <title>Whole genome sequences of fourteen strains of Bradyrhizobium canariense and one strain of Bradyrhizobium japonicum isolated from Lupinus (Papilionoideae: Genisteae) species in Algeria.</title>
        <authorList>
            <person name="Crovadore J."/>
            <person name="Chekireb D."/>
            <person name="Brachmann A."/>
            <person name="Chablais R."/>
            <person name="Cochard B."/>
            <person name="Lefort F."/>
        </authorList>
    </citation>
    <scope>NUCLEOTIDE SEQUENCE [LARGE SCALE GENOMIC DNA]</scope>
    <source>
        <strain evidence="2 3">UBMA197</strain>
    </source>
</reference>
<gene>
    <name evidence="2" type="ORF">BSZ19_13895</name>
</gene>
<evidence type="ECO:0000313" key="3">
    <source>
        <dbReference type="Proteomes" id="UP000193335"/>
    </source>
</evidence>
<evidence type="ECO:0000256" key="1">
    <source>
        <dbReference type="SAM" id="MobiDB-lite"/>
    </source>
</evidence>
<proteinExistence type="predicted"/>
<feature type="compositionally biased region" description="Basic and acidic residues" evidence="1">
    <location>
        <begin position="26"/>
        <end position="45"/>
    </location>
</feature>
<organism evidence="2 3">
    <name type="scientific">Bradyrhizobium japonicum</name>
    <dbReference type="NCBI Taxonomy" id="375"/>
    <lineage>
        <taxon>Bacteria</taxon>
        <taxon>Pseudomonadati</taxon>
        <taxon>Pseudomonadota</taxon>
        <taxon>Alphaproteobacteria</taxon>
        <taxon>Hyphomicrobiales</taxon>
        <taxon>Nitrobacteraceae</taxon>
        <taxon>Bradyrhizobium</taxon>
    </lineage>
</organism>